<organism evidence="2">
    <name type="scientific">bioreactor metagenome</name>
    <dbReference type="NCBI Taxonomy" id="1076179"/>
    <lineage>
        <taxon>unclassified sequences</taxon>
        <taxon>metagenomes</taxon>
        <taxon>ecological metagenomes</taxon>
    </lineage>
</organism>
<dbReference type="EMBL" id="VSSQ01016843">
    <property type="protein sequence ID" value="MPM58584.1"/>
    <property type="molecule type" value="Genomic_DNA"/>
</dbReference>
<dbReference type="GO" id="GO:0003723">
    <property type="term" value="F:RNA binding"/>
    <property type="evidence" value="ECO:0007669"/>
    <property type="project" value="InterPro"/>
</dbReference>
<dbReference type="InterPro" id="IPR054608">
    <property type="entry name" value="SYY-like_C"/>
</dbReference>
<evidence type="ECO:0000259" key="1">
    <source>
        <dbReference type="Pfam" id="PF22421"/>
    </source>
</evidence>
<dbReference type="InterPro" id="IPR036986">
    <property type="entry name" value="S4_RNA-bd_sf"/>
</dbReference>
<reference evidence="2" key="1">
    <citation type="submission" date="2019-08" db="EMBL/GenBank/DDBJ databases">
        <authorList>
            <person name="Kucharzyk K."/>
            <person name="Murdoch R.W."/>
            <person name="Higgins S."/>
            <person name="Loffler F."/>
        </authorList>
    </citation>
    <scope>NUCLEOTIDE SEQUENCE</scope>
</reference>
<feature type="domain" description="Tyrosine--tRNA ligase SYY-like C-terminal" evidence="1">
    <location>
        <begin position="1"/>
        <end position="44"/>
    </location>
</feature>
<dbReference type="SUPFAM" id="SSF55174">
    <property type="entry name" value="Alpha-L RNA-binding motif"/>
    <property type="match status" value="1"/>
</dbReference>
<dbReference type="AlphaFoldDB" id="A0A645BA81"/>
<accession>A0A645BA81</accession>
<proteinExistence type="predicted"/>
<comment type="caution">
    <text evidence="2">The sequence shown here is derived from an EMBL/GenBank/DDBJ whole genome shotgun (WGS) entry which is preliminary data.</text>
</comment>
<name>A0A645BA81_9ZZZZ</name>
<dbReference type="Pfam" id="PF22421">
    <property type="entry name" value="SYY_C-terminal"/>
    <property type="match status" value="1"/>
</dbReference>
<evidence type="ECO:0000313" key="2">
    <source>
        <dbReference type="EMBL" id="MPM58584.1"/>
    </source>
</evidence>
<protein>
    <recommendedName>
        <fullName evidence="1">Tyrosine--tRNA ligase SYY-like C-terminal domain-containing protein</fullName>
    </recommendedName>
</protein>
<sequence length="47" mass="5384">MIQAGAVSINKDKCESAEQTINKDNLLNDKYILIQKGKKNYFIIKIK</sequence>
<dbReference type="Gene3D" id="3.10.290.10">
    <property type="entry name" value="RNA-binding S4 domain"/>
    <property type="match status" value="1"/>
</dbReference>
<gene>
    <name evidence="2" type="ORF">SDC9_105415</name>
</gene>